<dbReference type="PROSITE" id="PS51186">
    <property type="entry name" value="GNAT"/>
    <property type="match status" value="1"/>
</dbReference>
<dbReference type="Pfam" id="PF00583">
    <property type="entry name" value="Acetyltransf_1"/>
    <property type="match status" value="1"/>
</dbReference>
<dbReference type="InterPro" id="IPR016181">
    <property type="entry name" value="Acyl_CoA_acyltransferase"/>
</dbReference>
<dbReference type="SUPFAM" id="SSF55729">
    <property type="entry name" value="Acyl-CoA N-acyltransferases (Nat)"/>
    <property type="match status" value="1"/>
</dbReference>
<organism evidence="2 3">
    <name type="scientific">Actinomyces slackii</name>
    <dbReference type="NCBI Taxonomy" id="52774"/>
    <lineage>
        <taxon>Bacteria</taxon>
        <taxon>Bacillati</taxon>
        <taxon>Actinomycetota</taxon>
        <taxon>Actinomycetes</taxon>
        <taxon>Actinomycetales</taxon>
        <taxon>Actinomycetaceae</taxon>
        <taxon>Actinomyces</taxon>
    </lineage>
</organism>
<reference evidence="2 3" key="1">
    <citation type="submission" date="2018-12" db="EMBL/GenBank/DDBJ databases">
        <authorList>
            <consortium name="Pathogen Informatics"/>
        </authorList>
    </citation>
    <scope>NUCLEOTIDE SEQUENCE [LARGE SCALE GENOMIC DNA]</scope>
    <source>
        <strain evidence="2 3">NCTC11923</strain>
    </source>
</reference>
<dbReference type="Gene3D" id="3.40.630.30">
    <property type="match status" value="1"/>
</dbReference>
<dbReference type="KEGG" id="asla:NCTC11923_02262"/>
<dbReference type="Proteomes" id="UP000276899">
    <property type="component" value="Chromosome"/>
</dbReference>
<accession>A0A448KFC0</accession>
<gene>
    <name evidence="2" type="ORF">NCTC11923_02262</name>
</gene>
<keyword evidence="2" id="KW-0808">Transferase</keyword>
<evidence type="ECO:0000313" key="2">
    <source>
        <dbReference type="EMBL" id="VEG75590.1"/>
    </source>
</evidence>
<dbReference type="GO" id="GO:0016747">
    <property type="term" value="F:acyltransferase activity, transferring groups other than amino-acyl groups"/>
    <property type="evidence" value="ECO:0007669"/>
    <property type="project" value="InterPro"/>
</dbReference>
<proteinExistence type="predicted"/>
<evidence type="ECO:0000259" key="1">
    <source>
        <dbReference type="PROSITE" id="PS51186"/>
    </source>
</evidence>
<name>A0A448KFC0_9ACTO</name>
<dbReference type="STRING" id="1278298.GCA_000428685_01200"/>
<dbReference type="EMBL" id="LR134363">
    <property type="protein sequence ID" value="VEG75590.1"/>
    <property type="molecule type" value="Genomic_DNA"/>
</dbReference>
<dbReference type="RefSeq" id="WP_026426606.1">
    <property type="nucleotide sequence ID" value="NZ_CBCRWE010000001.1"/>
</dbReference>
<dbReference type="AlphaFoldDB" id="A0A448KFC0"/>
<feature type="domain" description="N-acetyltransferase" evidence="1">
    <location>
        <begin position="168"/>
        <end position="321"/>
    </location>
</feature>
<sequence>MTLLRRCKAQVTPVGPQQIGGLLDLCAQEPVASACLAHQIQRWSRWGRGDAVVIGRPARPRAAAWTAGAVMPFGLAARPQLGLEGLKRGEARALAEHARPRLAPYGSIMGPRQDVEILWRSLRDLGTTAREERWSQPLLGAPHVGEGLIAAQVRRRPSLAWVGRDLAMATSAVGDMVLDASVDMFTGELGYDPTDLGSSYARHVGWLVDAGRSYIVLDDGQGGPVGPGSPRSVAFKADVGSMWHAPSGGVAMITGVWTRPDLRGRGLGAVAMAGVVDAVRRDHVGRRGEVSLYVNDFNTAALGLYSTVGFTRTGTFSTVLL</sequence>
<keyword evidence="3" id="KW-1185">Reference proteome</keyword>
<evidence type="ECO:0000313" key="3">
    <source>
        <dbReference type="Proteomes" id="UP000276899"/>
    </source>
</evidence>
<dbReference type="InterPro" id="IPR025289">
    <property type="entry name" value="DUF4081"/>
</dbReference>
<dbReference type="Pfam" id="PF13312">
    <property type="entry name" value="DUF4081"/>
    <property type="match status" value="1"/>
</dbReference>
<protein>
    <submittedName>
        <fullName evidence="2">Predicted acetyltransferase</fullName>
    </submittedName>
</protein>
<dbReference type="InterPro" id="IPR000182">
    <property type="entry name" value="GNAT_dom"/>
</dbReference>